<feature type="region of interest" description="Disordered" evidence="4">
    <location>
        <begin position="1"/>
        <end position="37"/>
    </location>
</feature>
<evidence type="ECO:0000256" key="3">
    <source>
        <dbReference type="ARBA" id="ARBA00023242"/>
    </source>
</evidence>
<reference evidence="5" key="1">
    <citation type="submission" date="2023-03" db="EMBL/GenBank/DDBJ databases">
        <authorList>
            <person name="Julca I."/>
        </authorList>
    </citation>
    <scope>NUCLEOTIDE SEQUENCE</scope>
</reference>
<accession>A0AAV1DFK4</accession>
<comment type="similarity">
    <text evidence="2">Belongs to the NOC2 family.</text>
</comment>
<dbReference type="InterPro" id="IPR005343">
    <property type="entry name" value="Noc2"/>
</dbReference>
<organism evidence="5 6">
    <name type="scientific">Oldenlandia corymbosa var. corymbosa</name>
    <dbReference type="NCBI Taxonomy" id="529605"/>
    <lineage>
        <taxon>Eukaryota</taxon>
        <taxon>Viridiplantae</taxon>
        <taxon>Streptophyta</taxon>
        <taxon>Embryophyta</taxon>
        <taxon>Tracheophyta</taxon>
        <taxon>Spermatophyta</taxon>
        <taxon>Magnoliopsida</taxon>
        <taxon>eudicotyledons</taxon>
        <taxon>Gunneridae</taxon>
        <taxon>Pentapetalae</taxon>
        <taxon>asterids</taxon>
        <taxon>lamiids</taxon>
        <taxon>Gentianales</taxon>
        <taxon>Rubiaceae</taxon>
        <taxon>Rubioideae</taxon>
        <taxon>Spermacoceae</taxon>
        <taxon>Hedyotis-Oldenlandia complex</taxon>
        <taxon>Oldenlandia</taxon>
    </lineage>
</organism>
<protein>
    <submittedName>
        <fullName evidence="5">OLC1v1005876C2</fullName>
    </submittedName>
</protein>
<proteinExistence type="inferred from homology"/>
<dbReference type="Proteomes" id="UP001161247">
    <property type="component" value="Chromosome 5"/>
</dbReference>
<keyword evidence="3" id="KW-0539">Nucleus</keyword>
<comment type="subcellular location">
    <subcellularLocation>
        <location evidence="1">Nucleus</location>
    </subcellularLocation>
</comment>
<feature type="region of interest" description="Disordered" evidence="4">
    <location>
        <begin position="57"/>
        <end position="139"/>
    </location>
</feature>
<feature type="compositionally biased region" description="Basic residues" evidence="4">
    <location>
        <begin position="13"/>
        <end position="28"/>
    </location>
</feature>
<dbReference type="PANTHER" id="PTHR12687:SF4">
    <property type="entry name" value="NUCLEOLAR COMPLEX PROTEIN 2 HOMOLOG"/>
    <property type="match status" value="1"/>
</dbReference>
<evidence type="ECO:0000256" key="2">
    <source>
        <dbReference type="ARBA" id="ARBA00005907"/>
    </source>
</evidence>
<keyword evidence="6" id="KW-1185">Reference proteome</keyword>
<dbReference type="PANTHER" id="PTHR12687">
    <property type="entry name" value="NUCLEOLAR COMPLEX 2 AND RAD4-RELATED"/>
    <property type="match status" value="1"/>
</dbReference>
<feature type="compositionally biased region" description="Basic residues" evidence="4">
    <location>
        <begin position="799"/>
        <end position="815"/>
    </location>
</feature>
<feature type="compositionally biased region" description="Acidic residues" evidence="4">
    <location>
        <begin position="61"/>
        <end position="127"/>
    </location>
</feature>
<dbReference type="Pfam" id="PF03715">
    <property type="entry name" value="Noc2"/>
    <property type="match status" value="1"/>
</dbReference>
<evidence type="ECO:0000313" key="6">
    <source>
        <dbReference type="Proteomes" id="UP001161247"/>
    </source>
</evidence>
<dbReference type="GO" id="GO:0030690">
    <property type="term" value="C:Noc1p-Noc2p complex"/>
    <property type="evidence" value="ECO:0007669"/>
    <property type="project" value="TreeGrafter"/>
</dbReference>
<feature type="region of interest" description="Disordered" evidence="4">
    <location>
        <begin position="718"/>
        <end position="815"/>
    </location>
</feature>
<feature type="compositionally biased region" description="Acidic residues" evidence="4">
    <location>
        <begin position="736"/>
        <end position="760"/>
    </location>
</feature>
<dbReference type="EMBL" id="OX459122">
    <property type="protein sequence ID" value="CAI9106672.1"/>
    <property type="molecule type" value="Genomic_DNA"/>
</dbReference>
<dbReference type="AlphaFoldDB" id="A0AAV1DFK4"/>
<evidence type="ECO:0000313" key="5">
    <source>
        <dbReference type="EMBL" id="CAI9106672.1"/>
    </source>
</evidence>
<name>A0AAV1DFK4_OLDCO</name>
<dbReference type="GO" id="GO:0042273">
    <property type="term" value="P:ribosomal large subunit biogenesis"/>
    <property type="evidence" value="ECO:0007669"/>
    <property type="project" value="TreeGrafter"/>
</dbReference>
<evidence type="ECO:0000256" key="4">
    <source>
        <dbReference type="SAM" id="MobiDB-lite"/>
    </source>
</evidence>
<gene>
    <name evidence="5" type="ORF">OLC1_LOCUS15137</name>
</gene>
<sequence length="815" mass="92387">MEIPDSEEDRGIAKKGKSGPKKKKKKAKEHVEQLQRLAEKDPEFYEYLKQTNEDLLHFDATEFDDDAETDVDSEEIEEDDAETDIDSEEIEEGDAESDVDSEEIEEGDAETEVGSEEIEEDDAEDESQTGVGDFESEEDGSFKNVITTAMVNSWCKSIQEKTSLGAVRSLMKAFRIACHYGDEGGDDSVHKLGVMSSKVFNQVMLFVLTEMDGILRGLLKLSHSGTNKETVLKLMKTKLWKNHSHLVQSYLGNSLHILNQMTDTTMVTFTLRRLTYSSVLLAAFPALLRKYVKVAVHFWGTGGGNLSAVALLFLMNLCVNFGSDCIDDCFKGLYKAYVLNSQYVTETKLQDIQFLRNCFTKLLKVDLGAAYQHAFIFIRQLAMILNENFARRKKNNSLKEIFRKVYSWKFMNCLELWTGAVCAYSSEGHLKPLAYPLAQIITGTARLVPTAQYFPLRLWCIRMLNRIAASTDTFIPVAILLLDMLDIKELHRPPTGGIGEAVDFRTVLKVKKSALKTRAFQEACVSSVIEELTEHLAKWSYSAAFYELSFVPAVRLQKFSKSTKVERFRKEIKQLIHQIEANCEFTNKKRMSVSYLPNDQEAASFLEVEKKMGCSPLSQYAAVLRQKSQQLSDSITKSSVIVSEKTSMFSDKIVDEEEKEEDKIAAKEEGASIFSSSWLPGSDSKYVSPFLSLQKTLLCVYLICRSLFFCRASNSKREKEKEKKNNNKKRKRTQEEEAAADEDVVEDLILSSDEDEEDEGGDTRDFLQDEDDDEEKPVTTKKMSKKQDPSAGLSGQPNKKSKFHARKSKNKKRRN</sequence>
<evidence type="ECO:0000256" key="1">
    <source>
        <dbReference type="ARBA" id="ARBA00004123"/>
    </source>
</evidence>
<dbReference type="GO" id="GO:0005654">
    <property type="term" value="C:nucleoplasm"/>
    <property type="evidence" value="ECO:0007669"/>
    <property type="project" value="TreeGrafter"/>
</dbReference>
<dbReference type="GO" id="GO:0005730">
    <property type="term" value="C:nucleolus"/>
    <property type="evidence" value="ECO:0007669"/>
    <property type="project" value="TreeGrafter"/>
</dbReference>
<dbReference type="GO" id="GO:0030691">
    <property type="term" value="C:Noc2p-Noc3p complex"/>
    <property type="evidence" value="ECO:0007669"/>
    <property type="project" value="TreeGrafter"/>
</dbReference>